<dbReference type="InterPro" id="IPR017761">
    <property type="entry name" value="Laccase"/>
</dbReference>
<dbReference type="InterPro" id="IPR034288">
    <property type="entry name" value="CuRO_1_LCC"/>
</dbReference>
<dbReference type="InterPro" id="IPR034289">
    <property type="entry name" value="CuRO_3_LCC"/>
</dbReference>
<evidence type="ECO:0000256" key="11">
    <source>
        <dbReference type="ARBA" id="ARBA00023180"/>
    </source>
</evidence>
<dbReference type="CDD" id="cd13849">
    <property type="entry name" value="CuRO_1_LCC_plant"/>
    <property type="match status" value="1"/>
</dbReference>
<dbReference type="SUPFAM" id="SSF49503">
    <property type="entry name" value="Cupredoxins"/>
    <property type="match status" value="3"/>
</dbReference>
<name>B9SMA9_RICCO</name>
<evidence type="ECO:0000256" key="4">
    <source>
        <dbReference type="ARBA" id="ARBA00012297"/>
    </source>
</evidence>
<dbReference type="KEGG" id="rcu:8281429"/>
<sequence>MEFLNKNLVLGLLSFLFLDFLIICMAEVHHYEFVIKESNFTKLCSSKSMLAVNESFPGPVIKVRRGDFVNVTVHNQGTYGITIHWHGVKQPRNPWADGPEYVTQCPVPANTSFTHEIILSDEEGTLWWHAHSDWSRATVHGAFVILPPEGKSYPYDIQPDEEQLIVLGSWYKGDVMAIYKESLETGGNPNTSDAHTINGYTGNSTDCPTGEKFTMNVTYGKTYLLRIINAVMNEEQFFGIAGHNLTLVGMDAAYQKPFTTDYLMITPGQTMDVLLTANANPSQYYMVSTPYFDSFAEFDDSTVYAVVQYTGNYTPPTAIPGPTLPETRNASAAVNFTASLKSLNSTEYPISVPKRITKKIFMTVSLNVLPCPSGRNCSGPPVASGEMTVASASLNNISYSSPTNASILEAYYNGTSSSVFTKNFPVAPEQFNFTGNVTGISQYTNQGTKVIMIDYGAEVEMVLQGTAIQSPENHPMHLHGYSYYLVGIGTGNWDNVISVKNYNLYDPPLINTVGVPQNGWVAIRFKADNPGVWFMHCHLERHTTWGMDTVVIVKNGKTEATSIIPPPAYMPPCPSS</sequence>
<reference evidence="18" key="1">
    <citation type="journal article" date="2010" name="Nat. Biotechnol.">
        <title>Draft genome sequence of the oilseed species Ricinus communis.</title>
        <authorList>
            <person name="Chan A.P."/>
            <person name="Crabtree J."/>
            <person name="Zhao Q."/>
            <person name="Lorenzi H."/>
            <person name="Orvis J."/>
            <person name="Puiu D."/>
            <person name="Melake-Berhan A."/>
            <person name="Jones K.M."/>
            <person name="Redman J."/>
            <person name="Chen G."/>
            <person name="Cahoon E.B."/>
            <person name="Gedil M."/>
            <person name="Stanke M."/>
            <person name="Haas B.J."/>
            <person name="Wortman J.R."/>
            <person name="Fraser-Liggett C.M."/>
            <person name="Ravel J."/>
            <person name="Rabinowicz P.D."/>
        </authorList>
    </citation>
    <scope>NUCLEOTIDE SEQUENCE [LARGE SCALE GENOMIC DNA]</scope>
    <source>
        <strain evidence="18">cv. Hale</strain>
    </source>
</reference>
<evidence type="ECO:0000256" key="1">
    <source>
        <dbReference type="ARBA" id="ARBA00000349"/>
    </source>
</evidence>
<comment type="subcellular location">
    <subcellularLocation>
        <location evidence="2 13">Secreted</location>
        <location evidence="2 13">Extracellular space</location>
        <location evidence="2 13">Apoplast</location>
    </subcellularLocation>
</comment>
<keyword evidence="5 13" id="KW-0052">Apoplast</keyword>
<keyword evidence="9 13" id="KW-0560">Oxidoreductase</keyword>
<dbReference type="EMBL" id="EQ974026">
    <property type="protein sequence ID" value="EEF35291.1"/>
    <property type="molecule type" value="Genomic_DNA"/>
</dbReference>
<evidence type="ECO:0000256" key="13">
    <source>
        <dbReference type="RuleBase" id="RU361119"/>
    </source>
</evidence>
<evidence type="ECO:0000256" key="7">
    <source>
        <dbReference type="ARBA" id="ARBA00022723"/>
    </source>
</evidence>
<evidence type="ECO:0000256" key="6">
    <source>
        <dbReference type="ARBA" id="ARBA00022525"/>
    </source>
</evidence>
<dbReference type="Gene3D" id="2.60.40.420">
    <property type="entry name" value="Cupredoxins - blue copper proteins"/>
    <property type="match status" value="3"/>
</dbReference>
<evidence type="ECO:0000259" key="16">
    <source>
        <dbReference type="Pfam" id="PF07732"/>
    </source>
</evidence>
<dbReference type="InterPro" id="IPR001117">
    <property type="entry name" value="Cu-oxidase_2nd"/>
</dbReference>
<dbReference type="InterPro" id="IPR011706">
    <property type="entry name" value="Cu-oxidase_C"/>
</dbReference>
<feature type="domain" description="Plastocyanin-like" evidence="16">
    <location>
        <begin position="36"/>
        <end position="149"/>
    </location>
</feature>
<evidence type="ECO:0000256" key="10">
    <source>
        <dbReference type="ARBA" id="ARBA00023008"/>
    </source>
</evidence>
<dbReference type="PANTHER" id="PTHR11709:SF475">
    <property type="entry name" value="LACCASE"/>
    <property type="match status" value="1"/>
</dbReference>
<dbReference type="InterPro" id="IPR011707">
    <property type="entry name" value="Cu-oxidase-like_N"/>
</dbReference>
<gene>
    <name evidence="17" type="ORF">RCOM_0298350</name>
</gene>
<keyword evidence="12 13" id="KW-0439">Lignin degradation</keyword>
<evidence type="ECO:0000313" key="17">
    <source>
        <dbReference type="EMBL" id="EEF35291.1"/>
    </source>
</evidence>
<organism evidence="17 18">
    <name type="scientific">Ricinus communis</name>
    <name type="common">Castor bean</name>
    <dbReference type="NCBI Taxonomy" id="3988"/>
    <lineage>
        <taxon>Eukaryota</taxon>
        <taxon>Viridiplantae</taxon>
        <taxon>Streptophyta</taxon>
        <taxon>Embryophyta</taxon>
        <taxon>Tracheophyta</taxon>
        <taxon>Spermatophyta</taxon>
        <taxon>Magnoliopsida</taxon>
        <taxon>eudicotyledons</taxon>
        <taxon>Gunneridae</taxon>
        <taxon>Pentapetalae</taxon>
        <taxon>rosids</taxon>
        <taxon>fabids</taxon>
        <taxon>Malpighiales</taxon>
        <taxon>Euphorbiaceae</taxon>
        <taxon>Acalyphoideae</taxon>
        <taxon>Acalypheae</taxon>
        <taxon>Ricinus</taxon>
    </lineage>
</organism>
<dbReference type="InParanoid" id="B9SMA9"/>
<dbReference type="Proteomes" id="UP000008311">
    <property type="component" value="Unassembled WGS sequence"/>
</dbReference>
<dbReference type="PROSITE" id="PS00079">
    <property type="entry name" value="MULTICOPPER_OXIDASE1"/>
    <property type="match status" value="1"/>
</dbReference>
<dbReference type="Pfam" id="PF07732">
    <property type="entry name" value="Cu-oxidase_3"/>
    <property type="match status" value="1"/>
</dbReference>
<dbReference type="PANTHER" id="PTHR11709">
    <property type="entry name" value="MULTI-COPPER OXIDASE"/>
    <property type="match status" value="1"/>
</dbReference>
<evidence type="ECO:0000259" key="15">
    <source>
        <dbReference type="Pfam" id="PF07731"/>
    </source>
</evidence>
<keyword evidence="11" id="KW-0325">Glycoprotein</keyword>
<dbReference type="InterPro" id="IPR033138">
    <property type="entry name" value="Cu_oxidase_CS"/>
</dbReference>
<dbReference type="InterPro" id="IPR008972">
    <property type="entry name" value="Cupredoxin"/>
</dbReference>
<feature type="domain" description="Plastocyanin-like" evidence="14">
    <location>
        <begin position="162"/>
        <end position="312"/>
    </location>
</feature>
<keyword evidence="10 13" id="KW-0186">Copper</keyword>
<dbReference type="InterPro" id="IPR045087">
    <property type="entry name" value="Cu-oxidase_fam"/>
</dbReference>
<dbReference type="GO" id="GO:0016491">
    <property type="term" value="F:oxidoreductase activity"/>
    <property type="evidence" value="ECO:0000318"/>
    <property type="project" value="GO_Central"/>
</dbReference>
<evidence type="ECO:0000256" key="5">
    <source>
        <dbReference type="ARBA" id="ARBA00022523"/>
    </source>
</evidence>
<dbReference type="OrthoDB" id="2121828at2759"/>
<dbReference type="AlphaFoldDB" id="B9SMA9"/>
<dbReference type="InterPro" id="IPR002355">
    <property type="entry name" value="Cu_oxidase_Cu_BS"/>
</dbReference>
<feature type="signal peptide" evidence="13">
    <location>
        <begin position="1"/>
        <end position="26"/>
    </location>
</feature>
<comment type="similarity">
    <text evidence="3 13">Belongs to the multicopper oxidase family.</text>
</comment>
<evidence type="ECO:0000259" key="14">
    <source>
        <dbReference type="Pfam" id="PF00394"/>
    </source>
</evidence>
<dbReference type="GO" id="GO:0048046">
    <property type="term" value="C:apoplast"/>
    <property type="evidence" value="ECO:0007669"/>
    <property type="project" value="UniProtKB-SubCell"/>
</dbReference>
<feature type="chain" id="PRO_5005124518" description="Laccase" evidence="13">
    <location>
        <begin position="27"/>
        <end position="576"/>
    </location>
</feature>
<dbReference type="eggNOG" id="KOG1263">
    <property type="taxonomic scope" value="Eukaryota"/>
</dbReference>
<dbReference type="CDD" id="cd13875">
    <property type="entry name" value="CuRO_2_LCC_plant"/>
    <property type="match status" value="1"/>
</dbReference>
<dbReference type="GO" id="GO:0052716">
    <property type="term" value="F:hydroquinone:oxygen oxidoreductase activity"/>
    <property type="evidence" value="ECO:0007669"/>
    <property type="project" value="UniProtKB-EC"/>
</dbReference>
<dbReference type="EC" id="1.10.3.2" evidence="4 13"/>
<dbReference type="OMA" id="VCISHLN"/>
<comment type="catalytic activity">
    <reaction evidence="1 13">
        <text>4 hydroquinone + O2 = 4 benzosemiquinone + 2 H2O</text>
        <dbReference type="Rhea" id="RHEA:11276"/>
        <dbReference type="ChEBI" id="CHEBI:15377"/>
        <dbReference type="ChEBI" id="CHEBI:15379"/>
        <dbReference type="ChEBI" id="CHEBI:17594"/>
        <dbReference type="ChEBI" id="CHEBI:17977"/>
        <dbReference type="EC" id="1.10.3.2"/>
    </reaction>
</comment>
<dbReference type="CDD" id="cd13897">
    <property type="entry name" value="CuRO_3_LCC_plant"/>
    <property type="match status" value="1"/>
</dbReference>
<dbReference type="GO" id="GO:0005507">
    <property type="term" value="F:copper ion binding"/>
    <property type="evidence" value="ECO:0007669"/>
    <property type="project" value="InterPro"/>
</dbReference>
<evidence type="ECO:0000256" key="12">
    <source>
        <dbReference type="ARBA" id="ARBA00023185"/>
    </source>
</evidence>
<dbReference type="Pfam" id="PF00394">
    <property type="entry name" value="Cu-oxidase"/>
    <property type="match status" value="1"/>
</dbReference>
<evidence type="ECO:0000256" key="9">
    <source>
        <dbReference type="ARBA" id="ARBA00023002"/>
    </source>
</evidence>
<proteinExistence type="inferred from homology"/>
<dbReference type="InterPro" id="IPR034285">
    <property type="entry name" value="CuRO_2_LCC"/>
</dbReference>
<keyword evidence="8 13" id="KW-0677">Repeat</keyword>
<accession>B9SMA9</accession>
<feature type="domain" description="Plastocyanin-like" evidence="15">
    <location>
        <begin position="430"/>
        <end position="556"/>
    </location>
</feature>
<keyword evidence="18" id="KW-1185">Reference proteome</keyword>
<keyword evidence="13" id="KW-0732">Signal</keyword>
<evidence type="ECO:0000256" key="8">
    <source>
        <dbReference type="ARBA" id="ARBA00022737"/>
    </source>
</evidence>
<dbReference type="GO" id="GO:0046274">
    <property type="term" value="P:lignin catabolic process"/>
    <property type="evidence" value="ECO:0007669"/>
    <property type="project" value="UniProtKB-KW"/>
</dbReference>
<dbReference type="NCBIfam" id="TIGR03389">
    <property type="entry name" value="laccase"/>
    <property type="match status" value="1"/>
</dbReference>
<dbReference type="Pfam" id="PF07731">
    <property type="entry name" value="Cu-oxidase_2"/>
    <property type="match status" value="1"/>
</dbReference>
<comment type="cofactor">
    <cofactor evidence="13">
        <name>Cu cation</name>
        <dbReference type="ChEBI" id="CHEBI:23378"/>
    </cofactor>
    <text evidence="13">Binds 4 Cu cations per monomer.</text>
</comment>
<protein>
    <recommendedName>
        <fullName evidence="4 13">Laccase</fullName>
        <ecNumber evidence="4 13">1.10.3.2</ecNumber>
    </recommendedName>
    <alternativeName>
        <fullName evidence="13">Benzenediol:oxygen oxidoreductase</fullName>
    </alternativeName>
    <alternativeName>
        <fullName evidence="13">Diphenol oxidase</fullName>
    </alternativeName>
    <alternativeName>
        <fullName evidence="13">Urishiol oxidase</fullName>
    </alternativeName>
</protein>
<evidence type="ECO:0000313" key="18">
    <source>
        <dbReference type="Proteomes" id="UP000008311"/>
    </source>
</evidence>
<evidence type="ECO:0000256" key="2">
    <source>
        <dbReference type="ARBA" id="ARBA00004271"/>
    </source>
</evidence>
<dbReference type="PROSITE" id="PS00080">
    <property type="entry name" value="MULTICOPPER_OXIDASE2"/>
    <property type="match status" value="1"/>
</dbReference>
<keyword evidence="6 13" id="KW-0964">Secreted</keyword>
<comment type="function">
    <text evidence="13">Lignin degradation and detoxification of lignin-derived products.</text>
</comment>
<keyword evidence="7 13" id="KW-0479">Metal-binding</keyword>
<evidence type="ECO:0000256" key="3">
    <source>
        <dbReference type="ARBA" id="ARBA00010609"/>
    </source>
</evidence>